<feature type="domain" description="Jacalin-type lectin" evidence="2">
    <location>
        <begin position="580"/>
        <end position="717"/>
    </location>
</feature>
<evidence type="ECO:0000313" key="5">
    <source>
        <dbReference type="Proteomes" id="UP000064967"/>
    </source>
</evidence>
<feature type="domain" description="Terminal beta-(1-&gt;2)-arabinofuranosyltransferase C-terminal" evidence="3">
    <location>
        <begin position="448"/>
        <end position="563"/>
    </location>
</feature>
<keyword evidence="1" id="KW-0812">Transmembrane</keyword>
<organism evidence="4 5">
    <name type="scientific">Labilithrix luteola</name>
    <dbReference type="NCBI Taxonomy" id="1391654"/>
    <lineage>
        <taxon>Bacteria</taxon>
        <taxon>Pseudomonadati</taxon>
        <taxon>Myxococcota</taxon>
        <taxon>Polyangia</taxon>
        <taxon>Polyangiales</taxon>
        <taxon>Labilitrichaceae</taxon>
        <taxon>Labilithrix</taxon>
    </lineage>
</organism>
<dbReference type="EMBL" id="CP012333">
    <property type="protein sequence ID" value="AKU96515.1"/>
    <property type="molecule type" value="Genomic_DNA"/>
</dbReference>
<dbReference type="KEGG" id="llu:AKJ09_03179"/>
<feature type="transmembrane region" description="Helical" evidence="1">
    <location>
        <begin position="161"/>
        <end position="178"/>
    </location>
</feature>
<feature type="transmembrane region" description="Helical" evidence="1">
    <location>
        <begin position="91"/>
        <end position="110"/>
    </location>
</feature>
<name>A0A0K1PSJ8_9BACT</name>
<feature type="transmembrane region" description="Helical" evidence="1">
    <location>
        <begin position="299"/>
        <end position="320"/>
    </location>
</feature>
<dbReference type="AlphaFoldDB" id="A0A0K1PSJ8"/>
<evidence type="ECO:0000256" key="1">
    <source>
        <dbReference type="SAM" id="Phobius"/>
    </source>
</evidence>
<dbReference type="InterPro" id="IPR036404">
    <property type="entry name" value="Jacalin-like_lectin_dom_sf"/>
</dbReference>
<sequence>MLAVHRVWMDDDAFINLRVVRNVLEGNGLVYNAGERVEATTSPLWVAILCLSGALPLKLEYVAAYGGIAMSVMGLLAAQMGAFSGTREERLHVPLGAMVFAVIPAAWDYASSGLETGLSFCWLGLSFWTLVCQGRSSQWSPTKALGASALLGLGPLVRPELALYSASMLIPLVVHGMVQAGPSRRARLRAAGMMAIAAVALPLGYELFRMGYYAALVPNTAIAKQAFAFNTKQGFCYAKNFFSLYRLPIALSVLAVFWGLQVRRFGASGEHILAAIFIALPVLATLHVGYVVAMGGDYMHGRMFLPALFAGLMPVSLVAFPRKSELREYLVAIGLTVPLAGWAFVCGTKLRVDKENVCGIGDERGWYARMAGAKNPILLGDYRNFQFHKTGTTMRAEVERDCPIERRVDEGSCRRTIHFDHDTEVRFHPPRRSLELSRDVAPGMRGVVTENAIGIVGQILPSTVHLLDRHGLADAFASRLAVAERGRPGHEKDLPAAWVAARFAAREPTEDSAIVAARHALQCGSLAALDRAIHEPLNAGRFFDNMRFALASRAMKISPDPFEAEAQYCGTPRPPVLVAGGKGGEPYRWQCPAGSELAALSGTVHGEESVSSITPVCVANDGHARRASGPEFGQHASSTFESSCAPDEHVVGVHGSRTHLVHEVGLLCASNEDGRTTRRAASGGIGGGTSFELRCPESLVAIGVTGRAGDRIDAVGIVCGPAQ</sequence>
<feature type="transmembrane region" description="Helical" evidence="1">
    <location>
        <begin position="242"/>
        <end position="260"/>
    </location>
</feature>
<evidence type="ECO:0000313" key="4">
    <source>
        <dbReference type="EMBL" id="AKU96515.1"/>
    </source>
</evidence>
<protein>
    <recommendedName>
        <fullName evidence="6">Glycosyltransferase RgtA/B/C/D-like domain-containing protein</fullName>
    </recommendedName>
</protein>
<feature type="transmembrane region" description="Helical" evidence="1">
    <location>
        <begin position="272"/>
        <end position="293"/>
    </location>
</feature>
<feature type="transmembrane region" description="Helical" evidence="1">
    <location>
        <begin position="329"/>
        <end position="345"/>
    </location>
</feature>
<feature type="transmembrane region" description="Helical" evidence="1">
    <location>
        <begin position="190"/>
        <end position="208"/>
    </location>
</feature>
<accession>A0A0K1PSJ8</accession>
<reference evidence="4 5" key="1">
    <citation type="submission" date="2015-08" db="EMBL/GenBank/DDBJ databases">
        <authorList>
            <person name="Babu N.S."/>
            <person name="Beckwith C.J."/>
            <person name="Beseler K.G."/>
            <person name="Brison A."/>
            <person name="Carone J.V."/>
            <person name="Caskin T.P."/>
            <person name="Diamond M."/>
            <person name="Durham M.E."/>
            <person name="Foxe J.M."/>
            <person name="Go M."/>
            <person name="Henderson B.A."/>
            <person name="Jones I.B."/>
            <person name="McGettigan J.A."/>
            <person name="Micheletti S.J."/>
            <person name="Nasrallah M.E."/>
            <person name="Ortiz D."/>
            <person name="Piller C.R."/>
            <person name="Privatt S.R."/>
            <person name="Schneider S.L."/>
            <person name="Sharp S."/>
            <person name="Smith T.C."/>
            <person name="Stanton J.D."/>
            <person name="Ullery H.E."/>
            <person name="Wilson R.J."/>
            <person name="Serrano M.G."/>
            <person name="Buck G."/>
            <person name="Lee V."/>
            <person name="Wang Y."/>
            <person name="Carvalho R."/>
            <person name="Voegtly L."/>
            <person name="Shi R."/>
            <person name="Duckworth R."/>
            <person name="Johnson A."/>
            <person name="Loviza R."/>
            <person name="Walstead R."/>
            <person name="Shah Z."/>
            <person name="Kiflezghi M."/>
            <person name="Wade K."/>
            <person name="Ball S.L."/>
            <person name="Bradley K.W."/>
            <person name="Asai D.J."/>
            <person name="Bowman C.A."/>
            <person name="Russell D.A."/>
            <person name="Pope W.H."/>
            <person name="Jacobs-Sera D."/>
            <person name="Hendrix R.W."/>
            <person name="Hatfull G.F."/>
        </authorList>
    </citation>
    <scope>NUCLEOTIDE SEQUENCE [LARGE SCALE GENOMIC DNA]</scope>
    <source>
        <strain evidence="4 5">DSM 27648</strain>
    </source>
</reference>
<gene>
    <name evidence="4" type="ORF">AKJ09_03179</name>
</gene>
<dbReference type="Pfam" id="PF26371">
    <property type="entry name" value="AftB_C"/>
    <property type="match status" value="1"/>
</dbReference>
<evidence type="ECO:0008006" key="6">
    <source>
        <dbReference type="Google" id="ProtNLM"/>
    </source>
</evidence>
<dbReference type="STRING" id="1391654.AKJ09_03179"/>
<evidence type="ECO:0000259" key="3">
    <source>
        <dbReference type="Pfam" id="PF26371"/>
    </source>
</evidence>
<proteinExistence type="predicted"/>
<dbReference type="InterPro" id="IPR058983">
    <property type="entry name" value="AftB_C"/>
</dbReference>
<keyword evidence="1" id="KW-1133">Transmembrane helix</keyword>
<keyword evidence="5" id="KW-1185">Reference proteome</keyword>
<dbReference type="Pfam" id="PF01419">
    <property type="entry name" value="Jacalin"/>
    <property type="match status" value="1"/>
</dbReference>
<dbReference type="SUPFAM" id="SSF51101">
    <property type="entry name" value="Mannose-binding lectins"/>
    <property type="match status" value="1"/>
</dbReference>
<feature type="transmembrane region" description="Helical" evidence="1">
    <location>
        <begin position="61"/>
        <end position="79"/>
    </location>
</feature>
<evidence type="ECO:0000259" key="2">
    <source>
        <dbReference type="Pfam" id="PF01419"/>
    </source>
</evidence>
<dbReference type="Gene3D" id="2.100.10.30">
    <property type="entry name" value="Jacalin-like lectin domain"/>
    <property type="match status" value="1"/>
</dbReference>
<dbReference type="Proteomes" id="UP000064967">
    <property type="component" value="Chromosome"/>
</dbReference>
<dbReference type="InterPro" id="IPR001229">
    <property type="entry name" value="Jacalin-like_lectin_dom"/>
</dbReference>
<keyword evidence="1" id="KW-0472">Membrane</keyword>